<feature type="domain" description="NADH:quinone oxidoreductase/Mrp antiporter transmembrane" evidence="18">
    <location>
        <begin position="23"/>
        <end position="282"/>
    </location>
</feature>
<comment type="function">
    <text evidence="17">Core subunit of the mitochondrial membrane respiratory chain NADH dehydrogenase (Complex I) which catalyzes electron transfer from NADH through the respiratory chain, using ubiquinone as an electron acceptor. Essential for the catalytic activity and assembly of complex I.</text>
</comment>
<evidence type="ECO:0000256" key="13">
    <source>
        <dbReference type="ARBA" id="ARBA00023075"/>
    </source>
</evidence>
<evidence type="ECO:0000256" key="16">
    <source>
        <dbReference type="ARBA" id="ARBA00049551"/>
    </source>
</evidence>
<name>A0A173N1X0_9BRAN</name>
<feature type="transmembrane region" description="Helical" evidence="17">
    <location>
        <begin position="177"/>
        <end position="195"/>
    </location>
</feature>
<feature type="transmembrane region" description="Helical" evidence="17">
    <location>
        <begin position="273"/>
        <end position="293"/>
    </location>
</feature>
<comment type="subcellular location">
    <subcellularLocation>
        <location evidence="1 17">Mitochondrion inner membrane</location>
        <topology evidence="1 17">Multi-pass membrane protein</topology>
    </subcellularLocation>
</comment>
<dbReference type="EC" id="7.1.1.2" evidence="3 17"/>
<feature type="transmembrane region" description="Helical" evidence="17">
    <location>
        <begin position="318"/>
        <end position="340"/>
    </location>
</feature>
<dbReference type="EMBL" id="AP015028">
    <property type="protein sequence ID" value="BAV13834.1"/>
    <property type="molecule type" value="Genomic_DNA"/>
</dbReference>
<dbReference type="InterPro" id="IPR050175">
    <property type="entry name" value="Complex_I_Subunit_2"/>
</dbReference>
<feature type="transmembrane region" description="Helical" evidence="17">
    <location>
        <begin position="5"/>
        <end position="21"/>
    </location>
</feature>
<feature type="transmembrane region" description="Helical" evidence="17">
    <location>
        <begin position="201"/>
        <end position="221"/>
    </location>
</feature>
<evidence type="ECO:0000256" key="8">
    <source>
        <dbReference type="ARBA" id="ARBA00022792"/>
    </source>
</evidence>
<dbReference type="InterPro" id="IPR003917">
    <property type="entry name" value="NADH_UbQ_OxRdtase_chain2"/>
</dbReference>
<protein>
    <recommendedName>
        <fullName evidence="4 17">NADH-ubiquinone oxidoreductase chain 2</fullName>
        <ecNumber evidence="3 17">7.1.1.2</ecNumber>
    </recommendedName>
</protein>
<feature type="transmembrane region" description="Helical" evidence="17">
    <location>
        <begin position="151"/>
        <end position="170"/>
    </location>
</feature>
<dbReference type="PANTHER" id="PTHR46552">
    <property type="entry name" value="NADH-UBIQUINONE OXIDOREDUCTASE CHAIN 2"/>
    <property type="match status" value="1"/>
</dbReference>
<evidence type="ECO:0000256" key="17">
    <source>
        <dbReference type="RuleBase" id="RU003403"/>
    </source>
</evidence>
<dbReference type="GO" id="GO:0006120">
    <property type="term" value="P:mitochondrial electron transport, NADH to ubiquinone"/>
    <property type="evidence" value="ECO:0007669"/>
    <property type="project" value="InterPro"/>
</dbReference>
<proteinExistence type="inferred from homology"/>
<keyword evidence="8 17" id="KW-0999">Mitochondrion inner membrane</keyword>
<comment type="similarity">
    <text evidence="2 17">Belongs to the complex I subunit 2 family.</text>
</comment>
<keyword evidence="11 17" id="KW-1133">Transmembrane helix</keyword>
<evidence type="ECO:0000256" key="14">
    <source>
        <dbReference type="ARBA" id="ARBA00023128"/>
    </source>
</evidence>
<keyword evidence="5" id="KW-0813">Transport</keyword>
<dbReference type="InterPro" id="IPR001750">
    <property type="entry name" value="ND/Mrp_TM"/>
</dbReference>
<keyword evidence="9 17" id="KW-1278">Translocase</keyword>
<evidence type="ECO:0000256" key="15">
    <source>
        <dbReference type="ARBA" id="ARBA00023136"/>
    </source>
</evidence>
<comment type="catalytic activity">
    <reaction evidence="16 17">
        <text>a ubiquinone + NADH + 5 H(+)(in) = a ubiquinol + NAD(+) + 4 H(+)(out)</text>
        <dbReference type="Rhea" id="RHEA:29091"/>
        <dbReference type="Rhea" id="RHEA-COMP:9565"/>
        <dbReference type="Rhea" id="RHEA-COMP:9566"/>
        <dbReference type="ChEBI" id="CHEBI:15378"/>
        <dbReference type="ChEBI" id="CHEBI:16389"/>
        <dbReference type="ChEBI" id="CHEBI:17976"/>
        <dbReference type="ChEBI" id="CHEBI:57540"/>
        <dbReference type="ChEBI" id="CHEBI:57945"/>
        <dbReference type="EC" id="7.1.1.2"/>
    </reaction>
</comment>
<gene>
    <name evidence="19" type="primary">ND2</name>
</gene>
<evidence type="ECO:0000256" key="11">
    <source>
        <dbReference type="ARBA" id="ARBA00022989"/>
    </source>
</evidence>
<dbReference type="PANTHER" id="PTHR46552:SF1">
    <property type="entry name" value="NADH-UBIQUINONE OXIDOREDUCTASE CHAIN 2"/>
    <property type="match status" value="1"/>
</dbReference>
<dbReference type="PRINTS" id="PR01436">
    <property type="entry name" value="NADHDHGNASE2"/>
</dbReference>
<keyword evidence="14 17" id="KW-0496">Mitochondrion</keyword>
<evidence type="ECO:0000313" key="19">
    <source>
        <dbReference type="EMBL" id="BAV13834.1"/>
    </source>
</evidence>
<evidence type="ECO:0000256" key="10">
    <source>
        <dbReference type="ARBA" id="ARBA00022982"/>
    </source>
</evidence>
<feature type="transmembrane region" description="Helical" evidence="17">
    <location>
        <begin position="59"/>
        <end position="80"/>
    </location>
</feature>
<evidence type="ECO:0000256" key="5">
    <source>
        <dbReference type="ARBA" id="ARBA00022448"/>
    </source>
</evidence>
<organism evidence="19">
    <name type="scientific">Epigonichthys maldivensis</name>
    <dbReference type="NCBI Taxonomy" id="231028"/>
    <lineage>
        <taxon>Eukaryota</taxon>
        <taxon>Metazoa</taxon>
        <taxon>Chordata</taxon>
        <taxon>Cephalochordata</taxon>
        <taxon>Leptocardii</taxon>
        <taxon>Amphioxiformes</taxon>
        <taxon>Branchiostomatidae</taxon>
        <taxon>Epigonichthys</taxon>
    </lineage>
</organism>
<feature type="transmembrane region" description="Helical" evidence="17">
    <location>
        <begin position="233"/>
        <end position="253"/>
    </location>
</feature>
<evidence type="ECO:0000256" key="3">
    <source>
        <dbReference type="ARBA" id="ARBA00012944"/>
    </source>
</evidence>
<dbReference type="Pfam" id="PF00361">
    <property type="entry name" value="Proton_antipo_M"/>
    <property type="match status" value="1"/>
</dbReference>
<keyword evidence="10 17" id="KW-0249">Electron transport</keyword>
<evidence type="ECO:0000256" key="7">
    <source>
        <dbReference type="ARBA" id="ARBA00022692"/>
    </source>
</evidence>
<dbReference type="GO" id="GO:0005743">
    <property type="term" value="C:mitochondrial inner membrane"/>
    <property type="evidence" value="ECO:0007669"/>
    <property type="project" value="UniProtKB-SubCell"/>
</dbReference>
<evidence type="ECO:0000256" key="2">
    <source>
        <dbReference type="ARBA" id="ARBA00007012"/>
    </source>
</evidence>
<evidence type="ECO:0000256" key="9">
    <source>
        <dbReference type="ARBA" id="ARBA00022967"/>
    </source>
</evidence>
<sequence length="344" mass="37254">MSPYISPLFSLGMFISVMLILCSSHWIFLWMGLELGTLAFVPMLAWWHTSLEVEATVKYFIVQALAAATFFFGGLMNMNVVYMSDVSHWFGGVGEMIILLAVAVKLGMAPFHYWVVDVVQGLNYIPGLVLLTWQKLPGLAVFIQLGCSNPALIAVLGCLSALVGGLGGLGQTQLRKLLAFSSIVHLGWLVTGVGVNSLLGVTYFVLYVSVSLPIFLFLHIMNVVHVNQLRSGIVGSPVVTALLSLGVLSLAGLPPFVGFLGKWLVLTELVSQTMVLVSAVLISGTLVSLYYYLRVGYLCLAIMSPQQVMVNTSYRKSFIFNILAVLVGFNLIGLVISSGVSCYI</sequence>
<feature type="transmembrane region" description="Helical" evidence="17">
    <location>
        <begin position="86"/>
        <end position="104"/>
    </location>
</feature>
<dbReference type="AlphaFoldDB" id="A0A173N1X0"/>
<geneLocation type="mitochondrion" evidence="19"/>
<keyword evidence="12 17" id="KW-0520">NAD</keyword>
<keyword evidence="7 17" id="KW-0812">Transmembrane</keyword>
<evidence type="ECO:0000256" key="12">
    <source>
        <dbReference type="ARBA" id="ARBA00023027"/>
    </source>
</evidence>
<reference evidence="19" key="1">
    <citation type="submission" date="2015-10" db="EMBL/GenBank/DDBJ databases">
        <title>Evolutionary history of the amphioxus lineage based on mitogenomic.</title>
        <authorList>
            <person name="Igawa T."/>
            <person name="Li K.-L."/>
            <person name="Yong L.W."/>
            <person name="Hs A."/>
            <person name="Suzuki D."/>
            <person name="Morov A.R."/>
            <person name="Wang Y."/>
            <person name="Nozawa M."/>
            <person name="Lin C.-Y."/>
            <person name="Yu J.S."/>
            <person name="Henmi Y."/>
            <person name="Yasui K."/>
        </authorList>
    </citation>
    <scope>NUCLEOTIDE SEQUENCE</scope>
    <source>
        <strain evidence="19">Em-4</strain>
    </source>
</reference>
<keyword evidence="6 17" id="KW-0679">Respiratory chain</keyword>
<evidence type="ECO:0000256" key="6">
    <source>
        <dbReference type="ARBA" id="ARBA00022660"/>
    </source>
</evidence>
<evidence type="ECO:0000259" key="18">
    <source>
        <dbReference type="Pfam" id="PF00361"/>
    </source>
</evidence>
<accession>A0A173N1X0</accession>
<evidence type="ECO:0000256" key="1">
    <source>
        <dbReference type="ARBA" id="ARBA00004448"/>
    </source>
</evidence>
<keyword evidence="13 17" id="KW-0830">Ubiquinone</keyword>
<evidence type="ECO:0000256" key="4">
    <source>
        <dbReference type="ARBA" id="ARBA00021008"/>
    </source>
</evidence>
<dbReference type="GO" id="GO:0008137">
    <property type="term" value="F:NADH dehydrogenase (ubiquinone) activity"/>
    <property type="evidence" value="ECO:0007669"/>
    <property type="project" value="UniProtKB-EC"/>
</dbReference>
<keyword evidence="15 17" id="KW-0472">Membrane</keyword>